<name>A0A834XFX6_9FABA</name>
<gene>
    <name evidence="2" type="ORF">G2W53_000718</name>
</gene>
<organism evidence="2 3">
    <name type="scientific">Senna tora</name>
    <dbReference type="NCBI Taxonomy" id="362788"/>
    <lineage>
        <taxon>Eukaryota</taxon>
        <taxon>Viridiplantae</taxon>
        <taxon>Streptophyta</taxon>
        <taxon>Embryophyta</taxon>
        <taxon>Tracheophyta</taxon>
        <taxon>Spermatophyta</taxon>
        <taxon>Magnoliopsida</taxon>
        <taxon>eudicotyledons</taxon>
        <taxon>Gunneridae</taxon>
        <taxon>Pentapetalae</taxon>
        <taxon>rosids</taxon>
        <taxon>fabids</taxon>
        <taxon>Fabales</taxon>
        <taxon>Fabaceae</taxon>
        <taxon>Caesalpinioideae</taxon>
        <taxon>Cassia clade</taxon>
        <taxon>Senna</taxon>
    </lineage>
</organism>
<evidence type="ECO:0000313" key="3">
    <source>
        <dbReference type="Proteomes" id="UP000634136"/>
    </source>
</evidence>
<dbReference type="Proteomes" id="UP000634136">
    <property type="component" value="Unassembled WGS sequence"/>
</dbReference>
<dbReference type="AlphaFoldDB" id="A0A834XFX6"/>
<comment type="caution">
    <text evidence="2">The sequence shown here is derived from an EMBL/GenBank/DDBJ whole genome shotgun (WGS) entry which is preliminary data.</text>
</comment>
<sequence>MRIQDAQVTFNMLNPIKLPKGNEKFLKTEAVKKDINKAIVDGVLKDHYIDPGETPQNSQLRKILMTSFEEIRNPTNPSPNLTGAKSATDHNPNVKEKPSDSVKKKTGAVKGQISSKVREFQLAFKELKRIHQPDVVFIFKTCCSGFAHHEISEEEDLNRKLSLELDMVLNQEEAFWFQKSRS</sequence>
<dbReference type="EMBL" id="JAAIUW010000001">
    <property type="protein sequence ID" value="KAF7843813.1"/>
    <property type="molecule type" value="Genomic_DNA"/>
</dbReference>
<evidence type="ECO:0000313" key="2">
    <source>
        <dbReference type="EMBL" id="KAF7843813.1"/>
    </source>
</evidence>
<reference evidence="2" key="1">
    <citation type="submission" date="2020-09" db="EMBL/GenBank/DDBJ databases">
        <title>Genome-Enabled Discovery of Anthraquinone Biosynthesis in Senna tora.</title>
        <authorList>
            <person name="Kang S.-H."/>
            <person name="Pandey R.P."/>
            <person name="Lee C.-M."/>
            <person name="Sim J.-S."/>
            <person name="Jeong J.-T."/>
            <person name="Choi B.-S."/>
            <person name="Jung M."/>
            <person name="Ginzburg D."/>
            <person name="Zhao K."/>
            <person name="Won S.Y."/>
            <person name="Oh T.-J."/>
            <person name="Yu Y."/>
            <person name="Kim N.-H."/>
            <person name="Lee O.R."/>
            <person name="Lee T.-H."/>
            <person name="Bashyal P."/>
            <person name="Kim T.-S."/>
            <person name="Lee W.-H."/>
            <person name="Kawkins C."/>
            <person name="Kim C.-K."/>
            <person name="Kim J.S."/>
            <person name="Ahn B.O."/>
            <person name="Rhee S.Y."/>
            <person name="Sohng J.K."/>
        </authorList>
    </citation>
    <scope>NUCLEOTIDE SEQUENCE</scope>
    <source>
        <tissue evidence="2">Leaf</tissue>
    </source>
</reference>
<accession>A0A834XFX6</accession>
<feature type="compositionally biased region" description="Polar residues" evidence="1">
    <location>
        <begin position="73"/>
        <end position="91"/>
    </location>
</feature>
<evidence type="ECO:0000256" key="1">
    <source>
        <dbReference type="SAM" id="MobiDB-lite"/>
    </source>
</evidence>
<feature type="compositionally biased region" description="Basic and acidic residues" evidence="1">
    <location>
        <begin position="92"/>
        <end position="103"/>
    </location>
</feature>
<protein>
    <submittedName>
        <fullName evidence="2">Uncharacterized protein</fullName>
    </submittedName>
</protein>
<proteinExistence type="predicted"/>
<feature type="region of interest" description="Disordered" evidence="1">
    <location>
        <begin position="71"/>
        <end position="108"/>
    </location>
</feature>
<keyword evidence="3" id="KW-1185">Reference proteome</keyword>